<dbReference type="Gramene" id="TraesCS3D02G195900.1">
    <property type="protein sequence ID" value="TraesCS3D02G195900.1.cds1"/>
    <property type="gene ID" value="TraesCS3D02G195900"/>
</dbReference>
<dbReference type="Gramene" id="TraesROB_scaffold_136310_01G000100.1">
    <property type="protein sequence ID" value="TraesROB_scaffold_136310_01G000100.1"/>
    <property type="gene ID" value="TraesROB_scaffold_136310_01G000100"/>
</dbReference>
<protein>
    <recommendedName>
        <fullName evidence="4">Secreted protein</fullName>
    </recommendedName>
</protein>
<dbReference type="Gramene" id="TraesCS3D03G0427700.1">
    <property type="protein sequence ID" value="TraesCS3D03G0427700.1.CDS1"/>
    <property type="gene ID" value="TraesCS3D03G0427700"/>
</dbReference>
<dbReference type="Proteomes" id="UP000019116">
    <property type="component" value="Chromosome 3D"/>
</dbReference>
<evidence type="ECO:0000313" key="2">
    <source>
        <dbReference type="EnsemblPlants" id="TraesCS3D02G195900.1.cds1"/>
    </source>
</evidence>
<sequence length="202" mass="21772">MPMWRMPPLRASSGWWLSVVVILAELARDQLLLWNAAPASAPISSTGSMPWRYSALSPVSKVILVVESKQRGDGDPNWVCAYLWWLIGTCYGASQGARLPAGPISPPHVVAEGRPSCFFLPAKEPIGRQLIFYMESMAWCHGSSAVPSGIVLGDDVAAPVKMSGTQLRCSSGCWGPLCKMQGPVCYLGLVLGPFAFCCVPLF</sequence>
<accession>A0A3B6GV06</accession>
<dbReference type="Gramene" id="TraesCLE_scaffold_149876_01G000100.1">
    <property type="protein sequence ID" value="TraesCLE_scaffold_149876_01G000100.1"/>
    <property type="gene ID" value="TraesCLE_scaffold_149876_01G000100"/>
</dbReference>
<dbReference type="AlphaFoldDB" id="A0A3B6GV06"/>
<keyword evidence="1" id="KW-0732">Signal</keyword>
<dbReference type="EnsemblPlants" id="TraesCS3D02G195900.1">
    <property type="protein sequence ID" value="TraesCS3D02G195900.1.cds1"/>
    <property type="gene ID" value="TraesCS3D02G195900"/>
</dbReference>
<keyword evidence="3" id="KW-1185">Reference proteome</keyword>
<organism evidence="2">
    <name type="scientific">Triticum aestivum</name>
    <name type="common">Wheat</name>
    <dbReference type="NCBI Taxonomy" id="4565"/>
    <lineage>
        <taxon>Eukaryota</taxon>
        <taxon>Viridiplantae</taxon>
        <taxon>Streptophyta</taxon>
        <taxon>Embryophyta</taxon>
        <taxon>Tracheophyta</taxon>
        <taxon>Spermatophyta</taxon>
        <taxon>Magnoliopsida</taxon>
        <taxon>Liliopsida</taxon>
        <taxon>Poales</taxon>
        <taxon>Poaceae</taxon>
        <taxon>BOP clade</taxon>
        <taxon>Pooideae</taxon>
        <taxon>Triticodae</taxon>
        <taxon>Triticeae</taxon>
        <taxon>Triticinae</taxon>
        <taxon>Triticum</taxon>
    </lineage>
</organism>
<evidence type="ECO:0000256" key="1">
    <source>
        <dbReference type="SAM" id="SignalP"/>
    </source>
</evidence>
<name>A0A3B6GV06_WHEAT</name>
<proteinExistence type="predicted"/>
<evidence type="ECO:0008006" key="4">
    <source>
        <dbReference type="Google" id="ProtNLM"/>
    </source>
</evidence>
<evidence type="ECO:0000313" key="3">
    <source>
        <dbReference type="Proteomes" id="UP000019116"/>
    </source>
</evidence>
<dbReference type="OrthoDB" id="720631at2759"/>
<reference evidence="2" key="2">
    <citation type="submission" date="2018-10" db="UniProtKB">
        <authorList>
            <consortium name="EnsemblPlants"/>
        </authorList>
    </citation>
    <scope>IDENTIFICATION</scope>
</reference>
<dbReference type="Gramene" id="TraesPARA_EIv1.0_1095980.1">
    <property type="protein sequence ID" value="TraesPARA_EIv1.0_1095980.1.CDS1"/>
    <property type="gene ID" value="TraesPARA_EIv1.0_1095980"/>
</dbReference>
<feature type="chain" id="PRO_5043174693" description="Secreted protein" evidence="1">
    <location>
        <begin position="30"/>
        <end position="202"/>
    </location>
</feature>
<reference evidence="2" key="1">
    <citation type="submission" date="2018-08" db="EMBL/GenBank/DDBJ databases">
        <authorList>
            <person name="Rossello M."/>
        </authorList>
    </citation>
    <scope>NUCLEOTIDE SEQUENCE [LARGE SCALE GENOMIC DNA]</scope>
    <source>
        <strain evidence="2">cv. Chinese Spring</strain>
    </source>
</reference>
<feature type="signal peptide" evidence="1">
    <location>
        <begin position="1"/>
        <end position="29"/>
    </location>
</feature>